<keyword evidence="3 8" id="KW-0285">Flavoprotein</keyword>
<dbReference type="InterPro" id="IPR000172">
    <property type="entry name" value="GMC_OxRdtase_N"/>
</dbReference>
<feature type="binding site" evidence="7">
    <location>
        <position position="86"/>
    </location>
    <ligand>
        <name>FAD</name>
        <dbReference type="ChEBI" id="CHEBI:57692"/>
    </ligand>
</feature>
<feature type="domain" description="Glucose-methanol-choline oxidoreductase N-terminal" evidence="10">
    <location>
        <begin position="84"/>
        <end position="107"/>
    </location>
</feature>
<dbReference type="InterPro" id="IPR036188">
    <property type="entry name" value="FAD/NAD-bd_sf"/>
</dbReference>
<comment type="pathway">
    <text evidence="9">Amine and polyamine biosynthesis; betaine biosynthesis via choline pathway; betaine aldehyde from choline (cytochrome c reductase route): step 1/1.</text>
</comment>
<evidence type="ECO:0000259" key="10">
    <source>
        <dbReference type="PROSITE" id="PS00623"/>
    </source>
</evidence>
<evidence type="ECO:0000259" key="11">
    <source>
        <dbReference type="PROSITE" id="PS00624"/>
    </source>
</evidence>
<sequence>MAASESFDYIIVGAGSAGCVLASRLSEDPDVRVLVLEAGGRDNSIFIHMPAALAKPLANDKYNWFYHSEPEPHVNNRQLYCPRGRVLGGSSSINGMAYVRGHARDYDRWGQSGLSGWSYADVLPYFRKAETYERGPDDYRGGDGPLQVSAGACTNPLFQAWIEAGRQAGYPVTSDMNGRQQEGFAHMDMTVHNGRRWSAMVAYLKPAMTRPDLTVWTRALTTRLLIENNRAVGVELAKGNERIEVRAEREVILSGGAINSPQVLLLSGIGPADELTAQGIPVVQDLPGVGKNLQDHLEVYVQHACTQPITLYSALKPWNQAKIGFDWLFFKKGLGATSHFEAGGFIRSRAGVEHPDLQYHFLPIAMNYDGSSPAGSHGFQAHVGPMRSQSRGEVTLKSSDPKAPPRILFNYLSQEADRQEFRAGIRLTREVFAQKAFDEFRGPELAPGPAAQSDEELDAFVREHVESAYHPSCSCRMGTDSMAVVDGAAKVHGLEALRVVDASIMPSIVSGNLNAPTIMLAEKLADTIRGKTPLPSSDAPVWIAPNWDTAQR</sequence>
<evidence type="ECO:0000313" key="13">
    <source>
        <dbReference type="Proteomes" id="UP000761264"/>
    </source>
</evidence>
<accession>A0A967C4W7</accession>
<dbReference type="Gene3D" id="3.30.560.10">
    <property type="entry name" value="Glucose Oxidase, domain 3"/>
    <property type="match status" value="1"/>
</dbReference>
<dbReference type="AlphaFoldDB" id="A0A967C4W7"/>
<organism evidence="12 13">
    <name type="scientific">Pelagibius litoralis</name>
    <dbReference type="NCBI Taxonomy" id="374515"/>
    <lineage>
        <taxon>Bacteria</taxon>
        <taxon>Pseudomonadati</taxon>
        <taxon>Pseudomonadota</taxon>
        <taxon>Alphaproteobacteria</taxon>
        <taxon>Rhodospirillales</taxon>
        <taxon>Rhodovibrionaceae</taxon>
        <taxon>Pelagibius</taxon>
    </lineage>
</organism>
<dbReference type="PROSITE" id="PS00623">
    <property type="entry name" value="GMC_OXRED_1"/>
    <property type="match status" value="1"/>
</dbReference>
<dbReference type="EC" id="1.1.99.1" evidence="6 9"/>
<dbReference type="RefSeq" id="WP_167223967.1">
    <property type="nucleotide sequence ID" value="NZ_JAAQPH010000006.1"/>
</dbReference>
<gene>
    <name evidence="12" type="primary">betA</name>
    <name evidence="12" type="ORF">HBA54_09900</name>
</gene>
<dbReference type="PANTHER" id="PTHR11552:SF147">
    <property type="entry name" value="CHOLINE DEHYDROGENASE, MITOCHONDRIAL"/>
    <property type="match status" value="1"/>
</dbReference>
<evidence type="ECO:0000256" key="5">
    <source>
        <dbReference type="ARBA" id="ARBA00023002"/>
    </source>
</evidence>
<dbReference type="NCBIfam" id="NF002550">
    <property type="entry name" value="PRK02106.1"/>
    <property type="match status" value="1"/>
</dbReference>
<evidence type="ECO:0000256" key="7">
    <source>
        <dbReference type="PIRSR" id="PIRSR000137-2"/>
    </source>
</evidence>
<comment type="caution">
    <text evidence="12">The sequence shown here is derived from an EMBL/GenBank/DDBJ whole genome shotgun (WGS) entry which is preliminary data.</text>
</comment>
<dbReference type="GO" id="GO:0016020">
    <property type="term" value="C:membrane"/>
    <property type="evidence" value="ECO:0007669"/>
    <property type="project" value="TreeGrafter"/>
</dbReference>
<dbReference type="EMBL" id="JAAQPH010000006">
    <property type="protein sequence ID" value="NIA68905.1"/>
    <property type="molecule type" value="Genomic_DNA"/>
</dbReference>
<evidence type="ECO:0000256" key="3">
    <source>
        <dbReference type="ARBA" id="ARBA00022630"/>
    </source>
</evidence>
<evidence type="ECO:0000256" key="9">
    <source>
        <dbReference type="RuleBase" id="RU003969"/>
    </source>
</evidence>
<dbReference type="InterPro" id="IPR011533">
    <property type="entry name" value="BetA"/>
</dbReference>
<evidence type="ECO:0000256" key="1">
    <source>
        <dbReference type="ARBA" id="ARBA00001974"/>
    </source>
</evidence>
<proteinExistence type="inferred from homology"/>
<dbReference type="Proteomes" id="UP000761264">
    <property type="component" value="Unassembled WGS sequence"/>
</dbReference>
<dbReference type="PIRSF" id="PIRSF000137">
    <property type="entry name" value="Alcohol_oxidase"/>
    <property type="match status" value="1"/>
</dbReference>
<dbReference type="GO" id="GO:0019285">
    <property type="term" value="P:glycine betaine biosynthetic process from choline"/>
    <property type="evidence" value="ECO:0007669"/>
    <property type="project" value="UniProtKB-UniRule"/>
</dbReference>
<dbReference type="SUPFAM" id="SSF51905">
    <property type="entry name" value="FAD/NAD(P)-binding domain"/>
    <property type="match status" value="1"/>
</dbReference>
<dbReference type="GO" id="GO:0008812">
    <property type="term" value="F:choline dehydrogenase activity"/>
    <property type="evidence" value="ECO:0007669"/>
    <property type="project" value="UniProtKB-UniRule"/>
</dbReference>
<evidence type="ECO:0000256" key="6">
    <source>
        <dbReference type="NCBIfam" id="TIGR01810"/>
    </source>
</evidence>
<keyword evidence="4 7" id="KW-0274">FAD</keyword>
<dbReference type="PANTHER" id="PTHR11552">
    <property type="entry name" value="GLUCOSE-METHANOL-CHOLINE GMC OXIDOREDUCTASE"/>
    <property type="match status" value="1"/>
</dbReference>
<comment type="catalytic activity">
    <reaction evidence="9">
        <text>choline + A = betaine aldehyde + AH2</text>
        <dbReference type="Rhea" id="RHEA:17433"/>
        <dbReference type="ChEBI" id="CHEBI:13193"/>
        <dbReference type="ChEBI" id="CHEBI:15354"/>
        <dbReference type="ChEBI" id="CHEBI:15710"/>
        <dbReference type="ChEBI" id="CHEBI:17499"/>
        <dbReference type="EC" id="1.1.99.1"/>
    </reaction>
</comment>
<evidence type="ECO:0000313" key="12">
    <source>
        <dbReference type="EMBL" id="NIA68905.1"/>
    </source>
</evidence>
<dbReference type="Pfam" id="PF00732">
    <property type="entry name" value="GMC_oxred_N"/>
    <property type="match status" value="1"/>
</dbReference>
<dbReference type="GO" id="GO:0050660">
    <property type="term" value="F:flavin adenine dinucleotide binding"/>
    <property type="evidence" value="ECO:0007669"/>
    <property type="project" value="InterPro"/>
</dbReference>
<dbReference type="PROSITE" id="PS00624">
    <property type="entry name" value="GMC_OXRED_2"/>
    <property type="match status" value="1"/>
</dbReference>
<keyword evidence="5 12" id="KW-0560">Oxidoreductase</keyword>
<dbReference type="InterPro" id="IPR012132">
    <property type="entry name" value="GMC_OxRdtase"/>
</dbReference>
<dbReference type="InterPro" id="IPR007867">
    <property type="entry name" value="GMC_OxRtase_C"/>
</dbReference>
<dbReference type="NCBIfam" id="TIGR01810">
    <property type="entry name" value="betA"/>
    <property type="match status" value="1"/>
</dbReference>
<comment type="similarity">
    <text evidence="2 8">Belongs to the GMC oxidoreductase family.</text>
</comment>
<evidence type="ECO:0000256" key="8">
    <source>
        <dbReference type="RuleBase" id="RU003968"/>
    </source>
</evidence>
<dbReference type="Pfam" id="PF05199">
    <property type="entry name" value="GMC_oxred_C"/>
    <property type="match status" value="1"/>
</dbReference>
<dbReference type="Gene3D" id="3.50.50.60">
    <property type="entry name" value="FAD/NAD(P)-binding domain"/>
    <property type="match status" value="1"/>
</dbReference>
<name>A0A967C4W7_9PROT</name>
<feature type="domain" description="Glucose-methanol-choline oxidoreductase N-terminal" evidence="11">
    <location>
        <begin position="256"/>
        <end position="270"/>
    </location>
</feature>
<keyword evidence="13" id="KW-1185">Reference proteome</keyword>
<dbReference type="SUPFAM" id="SSF54373">
    <property type="entry name" value="FAD-linked reductases, C-terminal domain"/>
    <property type="match status" value="1"/>
</dbReference>
<reference evidence="12" key="1">
    <citation type="submission" date="2020-03" db="EMBL/GenBank/DDBJ databases">
        <title>Genome of Pelagibius litoralis DSM 21314T.</title>
        <authorList>
            <person name="Wang G."/>
        </authorList>
    </citation>
    <scope>NUCLEOTIDE SEQUENCE</scope>
    <source>
        <strain evidence="12">DSM 21314</strain>
    </source>
</reference>
<protein>
    <recommendedName>
        <fullName evidence="6 9">Choline dehydrogenase</fullName>
        <ecNumber evidence="6 9">1.1.99.1</ecNumber>
    </recommendedName>
</protein>
<comment type="cofactor">
    <cofactor evidence="1 7">
        <name>FAD</name>
        <dbReference type="ChEBI" id="CHEBI:57692"/>
    </cofactor>
</comment>
<evidence type="ECO:0000256" key="2">
    <source>
        <dbReference type="ARBA" id="ARBA00010790"/>
    </source>
</evidence>
<evidence type="ECO:0000256" key="4">
    <source>
        <dbReference type="ARBA" id="ARBA00022827"/>
    </source>
</evidence>